<dbReference type="GeneID" id="30976266"/>
<dbReference type="PROSITE" id="PS01219">
    <property type="entry name" value="AMMONIUM_TRANSP"/>
    <property type="match status" value="1"/>
</dbReference>
<sequence>MAAPVYNASMPEGGDPLTVDVNAQFVGYEYNYVYIVACTFIVFMILPGIGLLYSGLTRRKSAMALLFQAFMVLAVSTFQWLFWGYSLAYSRDGGPFIGTLKNFGLMEVLVAPSPGSAVLPEVVFCLFQLLFCACTVMIVVGGTFERGAILPSLIFSFWWATVVYCPLARWTWSSNGWLYNLPAIDFAGGGPVHIASGVSALAYALVLGKRRDYGAPSFRKPHNTTLIFLGTVLIWTGWLGFNGGSSLNASMRAMVAVFNTNTAGCTGILGWVLVDMIKHRGKFSIVGACEGAIAGLVGITPAAGCVSFWLAACIGFITAVVCSLLQNVNEWIGVDEGLDVFKLHGIGGMVGAFLTGLFASQKISALDGSSLAPGAIDGNGVQVGKQIAEICAISSYSFVVTCALLLILKYIPGMNLRVSEEAELLGLDQTEFFDEQIGDWSITEGSTSPTLIGVSQNSSGSITKEECQVKGSGV</sequence>
<keyword evidence="3 8" id="KW-0813">Transport</keyword>
<feature type="transmembrane region" description="Helical" evidence="8">
    <location>
        <begin position="152"/>
        <end position="172"/>
    </location>
</feature>
<evidence type="ECO:0000313" key="10">
    <source>
        <dbReference type="EMBL" id="OJK01344.1"/>
    </source>
</evidence>
<dbReference type="InterPro" id="IPR001905">
    <property type="entry name" value="Ammonium_transpt"/>
</dbReference>
<evidence type="ECO:0000256" key="5">
    <source>
        <dbReference type="ARBA" id="ARBA00022989"/>
    </source>
</evidence>
<feature type="transmembrane region" description="Helical" evidence="8">
    <location>
        <begin position="32"/>
        <end position="53"/>
    </location>
</feature>
<feature type="domain" description="Ammonium transporter AmtB-like" evidence="9">
    <location>
        <begin position="34"/>
        <end position="432"/>
    </location>
</feature>
<dbReference type="InterPro" id="IPR029020">
    <property type="entry name" value="Ammonium/urea_transptr"/>
</dbReference>
<keyword evidence="5 8" id="KW-1133">Transmembrane helix</keyword>
<dbReference type="Pfam" id="PF00909">
    <property type="entry name" value="Ammonium_transp"/>
    <property type="match status" value="1"/>
</dbReference>
<dbReference type="PANTHER" id="PTHR43029">
    <property type="entry name" value="AMMONIUM TRANSPORTER MEP2"/>
    <property type="match status" value="1"/>
</dbReference>
<dbReference type="STRING" id="690307.A0A1L9WYU8"/>
<dbReference type="GO" id="GO:0008519">
    <property type="term" value="F:ammonium channel activity"/>
    <property type="evidence" value="ECO:0007669"/>
    <property type="project" value="InterPro"/>
</dbReference>
<reference evidence="11" key="1">
    <citation type="journal article" date="2017" name="Genome Biol.">
        <title>Comparative genomics reveals high biological diversity and specific adaptations in the industrially and medically important fungal genus Aspergillus.</title>
        <authorList>
            <person name="de Vries R.P."/>
            <person name="Riley R."/>
            <person name="Wiebenga A."/>
            <person name="Aguilar-Osorio G."/>
            <person name="Amillis S."/>
            <person name="Uchima C.A."/>
            <person name="Anderluh G."/>
            <person name="Asadollahi M."/>
            <person name="Askin M."/>
            <person name="Barry K."/>
            <person name="Battaglia E."/>
            <person name="Bayram O."/>
            <person name="Benocci T."/>
            <person name="Braus-Stromeyer S.A."/>
            <person name="Caldana C."/>
            <person name="Canovas D."/>
            <person name="Cerqueira G.C."/>
            <person name="Chen F."/>
            <person name="Chen W."/>
            <person name="Choi C."/>
            <person name="Clum A."/>
            <person name="Dos Santos R.A."/>
            <person name="Damasio A.R."/>
            <person name="Diallinas G."/>
            <person name="Emri T."/>
            <person name="Fekete E."/>
            <person name="Flipphi M."/>
            <person name="Freyberg S."/>
            <person name="Gallo A."/>
            <person name="Gournas C."/>
            <person name="Habgood R."/>
            <person name="Hainaut M."/>
            <person name="Harispe M.L."/>
            <person name="Henrissat B."/>
            <person name="Hilden K.S."/>
            <person name="Hope R."/>
            <person name="Hossain A."/>
            <person name="Karabika E."/>
            <person name="Karaffa L."/>
            <person name="Karanyi Z."/>
            <person name="Krasevec N."/>
            <person name="Kuo A."/>
            <person name="Kusch H."/>
            <person name="LaButti K."/>
            <person name="Lagendijk E.L."/>
            <person name="Lapidus A."/>
            <person name="Levasseur A."/>
            <person name="Lindquist E."/>
            <person name="Lipzen A."/>
            <person name="Logrieco A.F."/>
            <person name="MacCabe A."/>
            <person name="Maekelae M.R."/>
            <person name="Malavazi I."/>
            <person name="Melin P."/>
            <person name="Meyer V."/>
            <person name="Mielnichuk N."/>
            <person name="Miskei M."/>
            <person name="Molnar A.P."/>
            <person name="Mule G."/>
            <person name="Ngan C.Y."/>
            <person name="Orejas M."/>
            <person name="Orosz E."/>
            <person name="Ouedraogo J.P."/>
            <person name="Overkamp K.M."/>
            <person name="Park H.-S."/>
            <person name="Perrone G."/>
            <person name="Piumi F."/>
            <person name="Punt P.J."/>
            <person name="Ram A.F."/>
            <person name="Ramon A."/>
            <person name="Rauscher S."/>
            <person name="Record E."/>
            <person name="Riano-Pachon D.M."/>
            <person name="Robert V."/>
            <person name="Roehrig J."/>
            <person name="Ruller R."/>
            <person name="Salamov A."/>
            <person name="Salih N.S."/>
            <person name="Samson R.A."/>
            <person name="Sandor E."/>
            <person name="Sanguinetti M."/>
            <person name="Schuetze T."/>
            <person name="Sepcic K."/>
            <person name="Shelest E."/>
            <person name="Sherlock G."/>
            <person name="Sophianopoulou V."/>
            <person name="Squina F.M."/>
            <person name="Sun H."/>
            <person name="Susca A."/>
            <person name="Todd R.B."/>
            <person name="Tsang A."/>
            <person name="Unkles S.E."/>
            <person name="van de Wiele N."/>
            <person name="van Rossen-Uffink D."/>
            <person name="Oliveira J.V."/>
            <person name="Vesth T.C."/>
            <person name="Visser J."/>
            <person name="Yu J.-H."/>
            <person name="Zhou M."/>
            <person name="Andersen M.R."/>
            <person name="Archer D.B."/>
            <person name="Baker S.E."/>
            <person name="Benoit I."/>
            <person name="Brakhage A.A."/>
            <person name="Braus G.H."/>
            <person name="Fischer R."/>
            <person name="Frisvad J.C."/>
            <person name="Goldman G.H."/>
            <person name="Houbraken J."/>
            <person name="Oakley B."/>
            <person name="Pocsi I."/>
            <person name="Scazzocchio C."/>
            <person name="Seiboth B."/>
            <person name="vanKuyk P.A."/>
            <person name="Wortman J."/>
            <person name="Dyer P.S."/>
            <person name="Grigoriev I.V."/>
        </authorList>
    </citation>
    <scope>NUCLEOTIDE SEQUENCE [LARGE SCALE GENOMIC DNA]</scope>
    <source>
        <strain evidence="11">ATCC 16872 / CBS 172.66 / WB 5094</strain>
    </source>
</reference>
<evidence type="ECO:0000313" key="11">
    <source>
        <dbReference type="Proteomes" id="UP000184546"/>
    </source>
</evidence>
<feature type="transmembrane region" description="Helical" evidence="8">
    <location>
        <begin position="340"/>
        <end position="359"/>
    </location>
</feature>
<feature type="transmembrane region" description="Helical" evidence="8">
    <location>
        <begin position="308"/>
        <end position="328"/>
    </location>
</feature>
<keyword evidence="6 8" id="KW-0472">Membrane</keyword>
<comment type="subcellular location">
    <subcellularLocation>
        <location evidence="8">Cell membrane</location>
        <topology evidence="8">Multi-pass membrane protein</topology>
    </subcellularLocation>
    <subcellularLocation>
        <location evidence="1">Membrane</location>
        <topology evidence="1">Multi-pass membrane protein</topology>
    </subcellularLocation>
</comment>
<dbReference type="RefSeq" id="XP_020057683.1">
    <property type="nucleotide sequence ID" value="XM_020202452.1"/>
</dbReference>
<evidence type="ECO:0000256" key="2">
    <source>
        <dbReference type="ARBA" id="ARBA00005887"/>
    </source>
</evidence>
<evidence type="ECO:0000256" key="6">
    <source>
        <dbReference type="ARBA" id="ARBA00023136"/>
    </source>
</evidence>
<name>A0A1L9WYU8_ASPA1</name>
<feature type="transmembrane region" description="Helical" evidence="8">
    <location>
        <begin position="283"/>
        <end position="302"/>
    </location>
</feature>
<feature type="transmembrane region" description="Helical" evidence="8">
    <location>
        <begin position="221"/>
        <end position="241"/>
    </location>
</feature>
<proteinExistence type="inferred from homology"/>
<keyword evidence="4 8" id="KW-0812">Transmembrane</keyword>
<organism evidence="10 11">
    <name type="scientific">Aspergillus aculeatus (strain ATCC 16872 / CBS 172.66 / WB 5094)</name>
    <dbReference type="NCBI Taxonomy" id="690307"/>
    <lineage>
        <taxon>Eukaryota</taxon>
        <taxon>Fungi</taxon>
        <taxon>Dikarya</taxon>
        <taxon>Ascomycota</taxon>
        <taxon>Pezizomycotina</taxon>
        <taxon>Eurotiomycetes</taxon>
        <taxon>Eurotiomycetidae</taxon>
        <taxon>Eurotiales</taxon>
        <taxon>Aspergillaceae</taxon>
        <taxon>Aspergillus</taxon>
        <taxon>Aspergillus subgen. Circumdati</taxon>
    </lineage>
</organism>
<evidence type="ECO:0000256" key="4">
    <source>
        <dbReference type="ARBA" id="ARBA00022692"/>
    </source>
</evidence>
<feature type="transmembrane region" description="Helical" evidence="8">
    <location>
        <begin position="387"/>
        <end position="408"/>
    </location>
</feature>
<dbReference type="Proteomes" id="UP000184546">
    <property type="component" value="Unassembled WGS sequence"/>
</dbReference>
<dbReference type="OMA" id="QWIFWGY"/>
<protein>
    <recommendedName>
        <fullName evidence="8">Ammonium transporter</fullName>
    </recommendedName>
</protein>
<dbReference type="NCBIfam" id="TIGR00836">
    <property type="entry name" value="amt"/>
    <property type="match status" value="1"/>
</dbReference>
<accession>A0A1L9WYU8</accession>
<dbReference type="GO" id="GO:0005886">
    <property type="term" value="C:plasma membrane"/>
    <property type="evidence" value="ECO:0007669"/>
    <property type="project" value="UniProtKB-SubCell"/>
</dbReference>
<dbReference type="Gene3D" id="1.10.3430.10">
    <property type="entry name" value="Ammonium transporter AmtB like domains"/>
    <property type="match status" value="1"/>
</dbReference>
<dbReference type="PANTHER" id="PTHR43029:SF15">
    <property type="entry name" value="AMMONIUM TRANSPORTER"/>
    <property type="match status" value="1"/>
</dbReference>
<feature type="transmembrane region" description="Helical" evidence="8">
    <location>
        <begin position="192"/>
        <end position="209"/>
    </location>
</feature>
<dbReference type="OrthoDB" id="534912at2759"/>
<keyword evidence="7 8" id="KW-0924">Ammonia transport</keyword>
<dbReference type="InterPro" id="IPR018047">
    <property type="entry name" value="Ammonium_transpt_CS"/>
</dbReference>
<dbReference type="FunFam" id="1.10.3430.10:FF:000003">
    <property type="entry name" value="Ammonium transporter"/>
    <property type="match status" value="1"/>
</dbReference>
<evidence type="ECO:0000256" key="8">
    <source>
        <dbReference type="RuleBase" id="RU362002"/>
    </source>
</evidence>
<evidence type="ECO:0000256" key="7">
    <source>
        <dbReference type="ARBA" id="ARBA00023177"/>
    </source>
</evidence>
<evidence type="ECO:0000256" key="3">
    <source>
        <dbReference type="ARBA" id="ARBA00022448"/>
    </source>
</evidence>
<comment type="similarity">
    <text evidence="2 8">Belongs to the ammonia transporter channel (TC 1.A.11.2) family.</text>
</comment>
<keyword evidence="11" id="KW-1185">Reference proteome</keyword>
<feature type="transmembrane region" description="Helical" evidence="8">
    <location>
        <begin position="253"/>
        <end position="274"/>
    </location>
</feature>
<dbReference type="VEuPathDB" id="FungiDB:ASPACDRAFT_51235"/>
<dbReference type="SUPFAM" id="SSF111352">
    <property type="entry name" value="Ammonium transporter"/>
    <property type="match status" value="1"/>
</dbReference>
<dbReference type="InterPro" id="IPR024041">
    <property type="entry name" value="NH4_transpt_AmtB-like_dom"/>
</dbReference>
<feature type="transmembrane region" description="Helical" evidence="8">
    <location>
        <begin position="65"/>
        <end position="83"/>
    </location>
</feature>
<gene>
    <name evidence="10" type="ORF">ASPACDRAFT_51235</name>
</gene>
<evidence type="ECO:0000259" key="9">
    <source>
        <dbReference type="Pfam" id="PF00909"/>
    </source>
</evidence>
<evidence type="ECO:0000256" key="1">
    <source>
        <dbReference type="ARBA" id="ARBA00004141"/>
    </source>
</evidence>
<dbReference type="AlphaFoldDB" id="A0A1L9WYU8"/>
<feature type="transmembrane region" description="Helical" evidence="8">
    <location>
        <begin position="117"/>
        <end position="140"/>
    </location>
</feature>
<dbReference type="EMBL" id="KV878974">
    <property type="protein sequence ID" value="OJK01344.1"/>
    <property type="molecule type" value="Genomic_DNA"/>
</dbReference>